<organism evidence="1 2">
    <name type="scientific">Datura stramonium</name>
    <name type="common">Jimsonweed</name>
    <name type="synonym">Common thornapple</name>
    <dbReference type="NCBI Taxonomy" id="4076"/>
    <lineage>
        <taxon>Eukaryota</taxon>
        <taxon>Viridiplantae</taxon>
        <taxon>Streptophyta</taxon>
        <taxon>Embryophyta</taxon>
        <taxon>Tracheophyta</taxon>
        <taxon>Spermatophyta</taxon>
        <taxon>Magnoliopsida</taxon>
        <taxon>eudicotyledons</taxon>
        <taxon>Gunneridae</taxon>
        <taxon>Pentapetalae</taxon>
        <taxon>asterids</taxon>
        <taxon>lamiids</taxon>
        <taxon>Solanales</taxon>
        <taxon>Solanaceae</taxon>
        <taxon>Solanoideae</taxon>
        <taxon>Datureae</taxon>
        <taxon>Datura</taxon>
    </lineage>
</organism>
<comment type="caution">
    <text evidence="1">The sequence shown here is derived from an EMBL/GenBank/DDBJ whole genome shotgun (WGS) entry which is preliminary data.</text>
</comment>
<gene>
    <name evidence="1" type="ORF">HAX54_045176</name>
</gene>
<accession>A0ABS8WJ68</accession>
<evidence type="ECO:0000313" key="1">
    <source>
        <dbReference type="EMBL" id="MCE3049565.1"/>
    </source>
</evidence>
<dbReference type="Proteomes" id="UP000823775">
    <property type="component" value="Unassembled WGS sequence"/>
</dbReference>
<keyword evidence="2" id="KW-1185">Reference proteome</keyword>
<reference evidence="1 2" key="1">
    <citation type="journal article" date="2021" name="BMC Genomics">
        <title>Datura genome reveals duplications of psychoactive alkaloid biosynthetic genes and high mutation rate following tissue culture.</title>
        <authorList>
            <person name="Rajewski A."/>
            <person name="Carter-House D."/>
            <person name="Stajich J."/>
            <person name="Litt A."/>
        </authorList>
    </citation>
    <scope>NUCLEOTIDE SEQUENCE [LARGE SCALE GENOMIC DNA]</scope>
    <source>
        <strain evidence="1">AR-01</strain>
    </source>
</reference>
<feature type="non-terminal residue" evidence="1">
    <location>
        <position position="1"/>
    </location>
</feature>
<proteinExistence type="predicted"/>
<protein>
    <submittedName>
        <fullName evidence="1">Uncharacterized protein</fullName>
    </submittedName>
</protein>
<dbReference type="EMBL" id="JACEIK010006982">
    <property type="protein sequence ID" value="MCE3049565.1"/>
    <property type="molecule type" value="Genomic_DNA"/>
</dbReference>
<sequence>ELNLKPQFWGMNIGNEVQKKCPTAHGVLHRAEPSGTWNVASHRAIHRNQLCITQQVSSG</sequence>
<name>A0ABS8WJ68_DATST</name>
<evidence type="ECO:0000313" key="2">
    <source>
        <dbReference type="Proteomes" id="UP000823775"/>
    </source>
</evidence>
<feature type="non-terminal residue" evidence="1">
    <location>
        <position position="59"/>
    </location>
</feature>